<evidence type="ECO:0000313" key="2">
    <source>
        <dbReference type="EMBL" id="KRY85279.1"/>
    </source>
</evidence>
<reference evidence="2 3" key="1">
    <citation type="submission" date="2015-01" db="EMBL/GenBank/DDBJ databases">
        <title>Evolution of Trichinella species and genotypes.</title>
        <authorList>
            <person name="Korhonen P.K."/>
            <person name="Edoardo P."/>
            <person name="Giuseppe L.R."/>
            <person name="Gasser R.B."/>
        </authorList>
    </citation>
    <scope>NUCLEOTIDE SEQUENCE [LARGE SCALE GENOMIC DNA]</scope>
    <source>
        <strain evidence="2">ISS470</strain>
    </source>
</reference>
<protein>
    <submittedName>
        <fullName evidence="2">Uncharacterized protein</fullName>
    </submittedName>
</protein>
<keyword evidence="1" id="KW-0472">Membrane</keyword>
<evidence type="ECO:0000256" key="1">
    <source>
        <dbReference type="SAM" id="Phobius"/>
    </source>
</evidence>
<proteinExistence type="predicted"/>
<evidence type="ECO:0000313" key="3">
    <source>
        <dbReference type="Proteomes" id="UP000054995"/>
    </source>
</evidence>
<accession>A0A0V1FHQ9</accession>
<dbReference type="Proteomes" id="UP000054995">
    <property type="component" value="Unassembled WGS sequence"/>
</dbReference>
<dbReference type="AlphaFoldDB" id="A0A0V1FHQ9"/>
<gene>
    <name evidence="2" type="ORF">T4D_15133</name>
</gene>
<organism evidence="2 3">
    <name type="scientific">Trichinella pseudospiralis</name>
    <name type="common">Parasitic roundworm</name>
    <dbReference type="NCBI Taxonomy" id="6337"/>
    <lineage>
        <taxon>Eukaryota</taxon>
        <taxon>Metazoa</taxon>
        <taxon>Ecdysozoa</taxon>
        <taxon>Nematoda</taxon>
        <taxon>Enoplea</taxon>
        <taxon>Dorylaimia</taxon>
        <taxon>Trichinellida</taxon>
        <taxon>Trichinellidae</taxon>
        <taxon>Trichinella</taxon>
    </lineage>
</organism>
<keyword evidence="3" id="KW-1185">Reference proteome</keyword>
<feature type="transmembrane region" description="Helical" evidence="1">
    <location>
        <begin position="57"/>
        <end position="74"/>
    </location>
</feature>
<dbReference type="EMBL" id="JYDT01000094">
    <property type="protein sequence ID" value="KRY85279.1"/>
    <property type="molecule type" value="Genomic_DNA"/>
</dbReference>
<keyword evidence="1" id="KW-1133">Transmembrane helix</keyword>
<keyword evidence="1" id="KW-0812">Transmembrane</keyword>
<name>A0A0V1FHQ9_TRIPS</name>
<comment type="caution">
    <text evidence="2">The sequence shown here is derived from an EMBL/GenBank/DDBJ whole genome shotgun (WGS) entry which is preliminary data.</text>
</comment>
<sequence>MQLREENEQLKVEFINNNVKQFYSDQKWKKNKDASDYPIHSDTESASDCITNLKKDFLFIFLATGCCLPVIFYLDEAENTITTWILLTTVCCLQRIQTTTPPIL</sequence>